<dbReference type="InterPro" id="IPR013783">
    <property type="entry name" value="Ig-like_fold"/>
</dbReference>
<dbReference type="PROSITE" id="PS51257">
    <property type="entry name" value="PROKAR_LIPOPROTEIN"/>
    <property type="match status" value="1"/>
</dbReference>
<dbReference type="SUPFAM" id="SSF49313">
    <property type="entry name" value="Cadherin-like"/>
    <property type="match status" value="1"/>
</dbReference>
<name>A0A4R6URH7_9GAMM</name>
<dbReference type="Pfam" id="PF05345">
    <property type="entry name" value="He_PIG"/>
    <property type="match status" value="1"/>
</dbReference>
<dbReference type="AlphaFoldDB" id="A0A4R6URH7"/>
<dbReference type="InterPro" id="IPR015919">
    <property type="entry name" value="Cadherin-like_sf"/>
</dbReference>
<keyword evidence="3" id="KW-1185">Reference proteome</keyword>
<dbReference type="Pfam" id="PF17957">
    <property type="entry name" value="Big_7"/>
    <property type="match status" value="1"/>
</dbReference>
<comment type="caution">
    <text evidence="2">The sequence shown here is derived from an EMBL/GenBank/DDBJ whole genome shotgun (WGS) entry which is preliminary data.</text>
</comment>
<proteinExistence type="predicted"/>
<reference evidence="2 3" key="1">
    <citation type="submission" date="2019-03" db="EMBL/GenBank/DDBJ databases">
        <title>Genomic Encyclopedia of Type Strains, Phase IV (KMG-IV): sequencing the most valuable type-strain genomes for metagenomic binning, comparative biology and taxonomic classification.</title>
        <authorList>
            <person name="Goeker M."/>
        </authorList>
    </citation>
    <scope>NUCLEOTIDE SEQUENCE [LARGE SCALE GENOMIC DNA]</scope>
    <source>
        <strain evidence="2 3">DSM 103792</strain>
    </source>
</reference>
<gene>
    <name evidence="2" type="ORF">EV696_10795</name>
</gene>
<dbReference type="Gene3D" id="2.60.40.10">
    <property type="entry name" value="Immunoglobulins"/>
    <property type="match status" value="2"/>
</dbReference>
<feature type="chain" id="PRO_5020890476" evidence="1">
    <location>
        <begin position="27"/>
        <end position="1003"/>
    </location>
</feature>
<organism evidence="2 3">
    <name type="scientific">Permianibacter aggregans</name>
    <dbReference type="NCBI Taxonomy" id="1510150"/>
    <lineage>
        <taxon>Bacteria</taxon>
        <taxon>Pseudomonadati</taxon>
        <taxon>Pseudomonadota</taxon>
        <taxon>Gammaproteobacteria</taxon>
        <taxon>Pseudomonadales</taxon>
        <taxon>Pseudomonadaceae</taxon>
        <taxon>Permianibacter</taxon>
    </lineage>
</organism>
<dbReference type="GO" id="GO:0016020">
    <property type="term" value="C:membrane"/>
    <property type="evidence" value="ECO:0007669"/>
    <property type="project" value="InterPro"/>
</dbReference>
<evidence type="ECO:0000313" key="2">
    <source>
        <dbReference type="EMBL" id="TDQ48359.1"/>
    </source>
</evidence>
<accession>A0A4R6URH7</accession>
<sequence length="1003" mass="110343">MRFSLLYGAMLSSLFWIACYSPRLEAAAPPLLNAQLTTLNNIEWKAVDGRREGRFKQVNAYRSLHGQSLQAEEESDAALSFTTMVSRTGYYRINAWWPVVEQAGQVTLLVKSGTQEFEQVFSQKGNGGQWQQLQLLSLQPGSVSILIKGTQQSFFLDALRLEYVGKERPPLRFTDQALATMDVQQPANAPLRVSDALGEVEYSLHKGRLPDGVQLDRKRGELRGRPFAPGRFDIVIRARDSQGGEAYQQYAIHVDESTPVVETPAVKASQWQGSSKPDASPYGADVSALLTIIAGLPEGAWYKANTNLFSDVWTPSELRPLDNFGNPTPAKIIGAWSSFDWDSKRADLIIYGGGHANYSGNDVYRWRASTQQWQRMSLPSEVTKDSANNYIAIDGAFNAPSSAHTYDNNIYLPVADRFLSFGGAAYNNGDMFFMVDNGVNRRTGPYLFDPEKANPMMVGGSTGSHVKRVQPFPEILGGQMWQNRDMWGALAGTPRLPRRHVEGCTAYAEELGKDVLYVGANHGTGTALNLYRYQINDINNPAADQWEIVGRWWNGAQAQTACAYDPESKLFVRLSGSSKPLAYWNLNTPGSSNDDVVVLPTDLDGAFTARYSTGELKPKNCGLDFDPVRKQFVMWCSGADVFLIQPPATPSPSGWTIRKGVLVASSTPSNIIGTGILGKWKYIPNLDVFIGLQDATAGNVWIYKPEGWQQPVGGDNLKPVVNLTAPSAGAEFVAGDVITLQAEASDLDGYVSRVDFYRGSTLIASDTSAPFAYDWLDAPVGNHDISALATDDLGAQAWSAPVAITVLPGQSGTVTLQEGQNGYIGTQDTYLSSYSPSGIAGSQSIMYDENNAYSPMLRFKIFASEGGIVPDDALIQNAQLHVYKATVYNATWGVHRLLRDWQETEANWLNFRSGQAWSGSGANGSNTDYVSAPDASVVSDWGTGWLMFDVTQSLQMMQNEQQNYGWRIIRSAGDRYNLKRFYTKDYTTDVTRRPKLVITYAAP</sequence>
<dbReference type="Proteomes" id="UP000295375">
    <property type="component" value="Unassembled WGS sequence"/>
</dbReference>
<protein>
    <submittedName>
        <fullName evidence="2">Uncharacterized protein</fullName>
    </submittedName>
</protein>
<evidence type="ECO:0000313" key="3">
    <source>
        <dbReference type="Proteomes" id="UP000295375"/>
    </source>
</evidence>
<dbReference type="NCBIfam" id="NF033679">
    <property type="entry name" value="DNRLRE_dom"/>
    <property type="match status" value="1"/>
</dbReference>
<dbReference type="GO" id="GO:0005509">
    <property type="term" value="F:calcium ion binding"/>
    <property type="evidence" value="ECO:0007669"/>
    <property type="project" value="InterPro"/>
</dbReference>
<dbReference type="OrthoDB" id="7055135at2"/>
<dbReference type="RefSeq" id="WP_133590190.1">
    <property type="nucleotide sequence ID" value="NZ_CP037953.1"/>
</dbReference>
<dbReference type="EMBL" id="SNYM01000007">
    <property type="protein sequence ID" value="TDQ48359.1"/>
    <property type="molecule type" value="Genomic_DNA"/>
</dbReference>
<evidence type="ECO:0000256" key="1">
    <source>
        <dbReference type="SAM" id="SignalP"/>
    </source>
</evidence>
<feature type="signal peptide" evidence="1">
    <location>
        <begin position="1"/>
        <end position="26"/>
    </location>
</feature>
<keyword evidence="1" id="KW-0732">Signal</keyword>